<dbReference type="CDD" id="cd00805">
    <property type="entry name" value="TyrRS_core"/>
    <property type="match status" value="1"/>
</dbReference>
<organism evidence="13">
    <name type="scientific">Xanthomonas sp. 10-10</name>
    <dbReference type="NCBI Taxonomy" id="3115848"/>
    <lineage>
        <taxon>Bacteria</taxon>
        <taxon>Pseudomonadati</taxon>
        <taxon>Pseudomonadota</taxon>
        <taxon>Gammaproteobacteria</taxon>
        <taxon>Lysobacterales</taxon>
        <taxon>Lysobacteraceae</taxon>
        <taxon>Xanthomonas</taxon>
    </lineage>
</organism>
<dbReference type="InterPro" id="IPR002305">
    <property type="entry name" value="aa-tRNA-synth_Ic"/>
</dbReference>
<dbReference type="PROSITE" id="PS00178">
    <property type="entry name" value="AA_TRNA_LIGASE_I"/>
    <property type="match status" value="1"/>
</dbReference>
<feature type="binding site" evidence="10">
    <location>
        <position position="229"/>
    </location>
    <ligand>
        <name>ATP</name>
        <dbReference type="ChEBI" id="CHEBI:30616"/>
    </ligand>
</feature>
<dbReference type="GO" id="GO:0003723">
    <property type="term" value="F:RNA binding"/>
    <property type="evidence" value="ECO:0007669"/>
    <property type="project" value="UniProtKB-KW"/>
</dbReference>
<accession>A0AAU7P7A9</accession>
<dbReference type="InterPro" id="IPR002942">
    <property type="entry name" value="S4_RNA-bd"/>
</dbReference>
<feature type="short sequence motif" description="'HIGH' region" evidence="10">
    <location>
        <begin position="42"/>
        <end position="51"/>
    </location>
</feature>
<dbReference type="Gene3D" id="1.10.240.10">
    <property type="entry name" value="Tyrosyl-Transfer RNA Synthetase"/>
    <property type="match status" value="1"/>
</dbReference>
<evidence type="ECO:0000256" key="7">
    <source>
        <dbReference type="ARBA" id="ARBA00022917"/>
    </source>
</evidence>
<dbReference type="EC" id="6.1.1.1" evidence="10"/>
<keyword evidence="7 10" id="KW-0648">Protein biosynthesis</keyword>
<sequence>MATIEESLALIGRGADEILKPDQLEARLKSGVPLRVKAGFDPTAPDLHLGHTVLLNKMRQFQQLGHQVIFLIGDFTGMIGDPSGKNATRKPLSRDDVLANARTYEEQVFKILDRERTEVRFNSEWFGQMSAADMIKLSAQHTVARMLERDDFAKRFAGQQPIAIHEFLYPLVQGYDSVALKADVELGGTDQKFNLLMGRGLQEHYGQAPQVVLTMPLLEGLDGVAKMSKSLGNYIGINEPAIDIVTKTMKIGDELTWRWIDLLSFDIGVAEAVRLKEQVASGELHPRDVKLRLARELTARFHDAATAEQAIAGWHAVVTGQGDTSLLPLQEVVVPAEGLRIASLLTATGLTPSNSEANRKLKERAVKIDGEVIEDAGRVFAPGFEAVIQVGKRNFARVSLITG</sequence>
<evidence type="ECO:0000256" key="6">
    <source>
        <dbReference type="ARBA" id="ARBA00022884"/>
    </source>
</evidence>
<dbReference type="InterPro" id="IPR036986">
    <property type="entry name" value="S4_RNA-bd_sf"/>
</dbReference>
<dbReference type="GO" id="GO:0005829">
    <property type="term" value="C:cytosol"/>
    <property type="evidence" value="ECO:0007669"/>
    <property type="project" value="TreeGrafter"/>
</dbReference>
<dbReference type="Gene3D" id="3.40.50.620">
    <property type="entry name" value="HUPs"/>
    <property type="match status" value="1"/>
</dbReference>
<evidence type="ECO:0000313" key="13">
    <source>
        <dbReference type="EMBL" id="XBS37532.1"/>
    </source>
</evidence>
<evidence type="ECO:0000256" key="11">
    <source>
        <dbReference type="PROSITE-ProRule" id="PRU00182"/>
    </source>
</evidence>
<dbReference type="InterPro" id="IPR014729">
    <property type="entry name" value="Rossmann-like_a/b/a_fold"/>
</dbReference>
<dbReference type="SMART" id="SM00363">
    <property type="entry name" value="S4"/>
    <property type="match status" value="1"/>
</dbReference>
<keyword evidence="4 10" id="KW-0547">Nucleotide-binding</keyword>
<dbReference type="PROSITE" id="PS50889">
    <property type="entry name" value="S4"/>
    <property type="match status" value="1"/>
</dbReference>
<dbReference type="GO" id="GO:0004831">
    <property type="term" value="F:tyrosine-tRNA ligase activity"/>
    <property type="evidence" value="ECO:0007669"/>
    <property type="project" value="UniProtKB-UniRule"/>
</dbReference>
<keyword evidence="5 10" id="KW-0067">ATP-binding</keyword>
<dbReference type="SUPFAM" id="SSF55174">
    <property type="entry name" value="Alpha-L RNA-binding motif"/>
    <property type="match status" value="1"/>
</dbReference>
<dbReference type="Gene3D" id="3.10.290.10">
    <property type="entry name" value="RNA-binding S4 domain"/>
    <property type="match status" value="1"/>
</dbReference>
<comment type="catalytic activity">
    <reaction evidence="9 10">
        <text>tRNA(Tyr) + L-tyrosine + ATP = L-tyrosyl-tRNA(Tyr) + AMP + diphosphate + H(+)</text>
        <dbReference type="Rhea" id="RHEA:10220"/>
        <dbReference type="Rhea" id="RHEA-COMP:9706"/>
        <dbReference type="Rhea" id="RHEA-COMP:9707"/>
        <dbReference type="ChEBI" id="CHEBI:15378"/>
        <dbReference type="ChEBI" id="CHEBI:30616"/>
        <dbReference type="ChEBI" id="CHEBI:33019"/>
        <dbReference type="ChEBI" id="CHEBI:58315"/>
        <dbReference type="ChEBI" id="CHEBI:78442"/>
        <dbReference type="ChEBI" id="CHEBI:78536"/>
        <dbReference type="ChEBI" id="CHEBI:456215"/>
        <dbReference type="EC" id="6.1.1.1"/>
    </reaction>
</comment>
<dbReference type="CDD" id="cd00165">
    <property type="entry name" value="S4"/>
    <property type="match status" value="1"/>
</dbReference>
<evidence type="ECO:0000259" key="12">
    <source>
        <dbReference type="SMART" id="SM00363"/>
    </source>
</evidence>
<dbReference type="GO" id="GO:0006437">
    <property type="term" value="P:tyrosyl-tRNA aminoacylation"/>
    <property type="evidence" value="ECO:0007669"/>
    <property type="project" value="UniProtKB-UniRule"/>
</dbReference>
<evidence type="ECO:0000256" key="1">
    <source>
        <dbReference type="ARBA" id="ARBA00011738"/>
    </source>
</evidence>
<evidence type="ECO:0000256" key="2">
    <source>
        <dbReference type="ARBA" id="ARBA00022490"/>
    </source>
</evidence>
<keyword evidence="6 11" id="KW-0694">RNA-binding</keyword>
<evidence type="ECO:0000256" key="5">
    <source>
        <dbReference type="ARBA" id="ARBA00022840"/>
    </source>
</evidence>
<dbReference type="Pfam" id="PF00579">
    <property type="entry name" value="tRNA-synt_1b"/>
    <property type="match status" value="1"/>
</dbReference>
<evidence type="ECO:0000256" key="4">
    <source>
        <dbReference type="ARBA" id="ARBA00022741"/>
    </source>
</evidence>
<dbReference type="PRINTS" id="PR01040">
    <property type="entry name" value="TRNASYNTHTYR"/>
</dbReference>
<evidence type="ECO:0000256" key="9">
    <source>
        <dbReference type="ARBA" id="ARBA00048248"/>
    </source>
</evidence>
<feature type="domain" description="RNA-binding S4" evidence="12">
    <location>
        <begin position="339"/>
        <end position="401"/>
    </location>
</feature>
<dbReference type="PANTHER" id="PTHR11766:SF1">
    <property type="entry name" value="TYROSINE--TRNA LIGASE"/>
    <property type="match status" value="1"/>
</dbReference>
<dbReference type="PANTHER" id="PTHR11766">
    <property type="entry name" value="TYROSYL-TRNA SYNTHETASE"/>
    <property type="match status" value="1"/>
</dbReference>
<comment type="function">
    <text evidence="10">Catalyzes the attachment of tyrosine to tRNA(Tyr) in a two-step reaction: tyrosine is first activated by ATP to form Tyr-AMP and then transferred to the acceptor end of tRNA(Tyr).</text>
</comment>
<dbReference type="FunFam" id="3.10.290.10:FF:000022">
    <property type="entry name" value="Tyrosine--tRNA ligase"/>
    <property type="match status" value="1"/>
</dbReference>
<name>A0AAU7P7A9_9XANT</name>
<dbReference type="HAMAP" id="MF_02007">
    <property type="entry name" value="Tyr_tRNA_synth_type2"/>
    <property type="match status" value="1"/>
</dbReference>
<evidence type="ECO:0000256" key="8">
    <source>
        <dbReference type="ARBA" id="ARBA00023146"/>
    </source>
</evidence>
<dbReference type="InterPro" id="IPR024108">
    <property type="entry name" value="Tyr-tRNA-ligase_bac_2"/>
</dbReference>
<evidence type="ECO:0000256" key="3">
    <source>
        <dbReference type="ARBA" id="ARBA00022598"/>
    </source>
</evidence>
<gene>
    <name evidence="10 13" type="primary">tyrS</name>
    <name evidence="13" type="ORF">VZ068_19230</name>
</gene>
<reference evidence="13" key="1">
    <citation type="submission" date="2024-02" db="EMBL/GenBank/DDBJ databases">
        <title>Complete genome sequence of Xanthomonas sp. 10-10.</title>
        <authorList>
            <person name="Biessy A."/>
            <person name="Ciotola M."/>
            <person name="Cadieux M."/>
            <person name="Soufiane B."/>
            <person name="Laforest M."/>
            <person name="Filion M."/>
        </authorList>
    </citation>
    <scope>NUCLEOTIDE SEQUENCE</scope>
    <source>
        <strain evidence="13">10-10</strain>
    </source>
</reference>
<dbReference type="SUPFAM" id="SSF52374">
    <property type="entry name" value="Nucleotidylyl transferase"/>
    <property type="match status" value="1"/>
</dbReference>
<proteinExistence type="inferred from homology"/>
<dbReference type="FunFam" id="3.40.50.620:FF:000061">
    <property type="entry name" value="Tyrosine--tRNA ligase"/>
    <property type="match status" value="1"/>
</dbReference>
<protein>
    <recommendedName>
        <fullName evidence="10">Tyrosine--tRNA ligase</fullName>
        <ecNumber evidence="10">6.1.1.1</ecNumber>
    </recommendedName>
    <alternativeName>
        <fullName evidence="10">Tyrosyl-tRNA synthetase</fullName>
        <shortName evidence="10">TyrRS</shortName>
    </alternativeName>
</protein>
<dbReference type="InterPro" id="IPR002307">
    <property type="entry name" value="Tyr-tRNA-ligase"/>
</dbReference>
<feature type="short sequence motif" description="'KMSKS' region" evidence="10">
    <location>
        <begin position="226"/>
        <end position="230"/>
    </location>
</feature>
<dbReference type="EMBL" id="CP144460">
    <property type="protein sequence ID" value="XBS37532.1"/>
    <property type="molecule type" value="Genomic_DNA"/>
</dbReference>
<dbReference type="GO" id="GO:0005524">
    <property type="term" value="F:ATP binding"/>
    <property type="evidence" value="ECO:0007669"/>
    <property type="project" value="UniProtKB-UniRule"/>
</dbReference>
<keyword evidence="2 10" id="KW-0963">Cytoplasm</keyword>
<comment type="subunit">
    <text evidence="1 10">Homodimer.</text>
</comment>
<dbReference type="RefSeq" id="WP_349656192.1">
    <property type="nucleotide sequence ID" value="NZ_CP144460.1"/>
</dbReference>
<comment type="similarity">
    <text evidence="10">Belongs to the class-I aminoacyl-tRNA synthetase family. TyrS type 2 subfamily.</text>
</comment>
<comment type="subcellular location">
    <subcellularLocation>
        <location evidence="10">Cytoplasm</location>
    </subcellularLocation>
</comment>
<evidence type="ECO:0000256" key="10">
    <source>
        <dbReference type="HAMAP-Rule" id="MF_02007"/>
    </source>
</evidence>
<dbReference type="InterPro" id="IPR001412">
    <property type="entry name" value="aa-tRNA-synth_I_CS"/>
</dbReference>
<keyword evidence="3 10" id="KW-0436">Ligase</keyword>
<dbReference type="InterPro" id="IPR024088">
    <property type="entry name" value="Tyr-tRNA-ligase_bac-type"/>
</dbReference>
<dbReference type="NCBIfam" id="TIGR00234">
    <property type="entry name" value="tyrS"/>
    <property type="match status" value="1"/>
</dbReference>
<keyword evidence="8 10" id="KW-0030">Aminoacyl-tRNA synthetase</keyword>
<dbReference type="AlphaFoldDB" id="A0AAU7P7A9"/>